<dbReference type="Proteomes" id="UP000028725">
    <property type="component" value="Unassembled WGS sequence"/>
</dbReference>
<gene>
    <name evidence="1" type="ORF">DB31_1841</name>
</gene>
<accession>A0A085WAW0</accession>
<dbReference type="SUPFAM" id="SSF48452">
    <property type="entry name" value="TPR-like"/>
    <property type="match status" value="1"/>
</dbReference>
<dbReference type="AlphaFoldDB" id="A0A085WAW0"/>
<dbReference type="Gene3D" id="1.25.40.10">
    <property type="entry name" value="Tetratricopeptide repeat domain"/>
    <property type="match status" value="2"/>
</dbReference>
<dbReference type="STRING" id="394096.DB31_1841"/>
<dbReference type="InterPro" id="IPR019734">
    <property type="entry name" value="TPR_rpt"/>
</dbReference>
<evidence type="ECO:0000313" key="2">
    <source>
        <dbReference type="Proteomes" id="UP000028725"/>
    </source>
</evidence>
<evidence type="ECO:0000313" key="1">
    <source>
        <dbReference type="EMBL" id="KFE64823.1"/>
    </source>
</evidence>
<sequence length="217" mass="24460">MLFRDKTPPSRSEIIAEADRARSKGRLKKAITGYRKALELEPKDPVVLGKLAPLLARTKEHEASLQSFRAAAQGHLDKGFADKALAVYAQAAEEFPHQLNLWQQMAQLNMSKGHRAEAVKTLLRGRLHFRRKTERRGAITLLQEVLALEPTLFEVKLDLGLQLAREKHVAEAMTLLNPMVLDAKTRPQLRRLRWTLALASPSVAAWGRWVRAVVLGR</sequence>
<keyword evidence="2" id="KW-1185">Reference proteome</keyword>
<proteinExistence type="predicted"/>
<comment type="caution">
    <text evidence="1">The sequence shown here is derived from an EMBL/GenBank/DDBJ whole genome shotgun (WGS) entry which is preliminary data.</text>
</comment>
<dbReference type="PATRIC" id="fig|394096.3.peg.6175"/>
<dbReference type="OrthoDB" id="5509577at2"/>
<reference evidence="1 2" key="1">
    <citation type="submission" date="2014-04" db="EMBL/GenBank/DDBJ databases">
        <title>Genome assembly of Hyalangium minutum DSM 14724.</title>
        <authorList>
            <person name="Sharma G."/>
            <person name="Subramanian S."/>
        </authorList>
    </citation>
    <scope>NUCLEOTIDE SEQUENCE [LARGE SCALE GENOMIC DNA]</scope>
    <source>
        <strain evidence="1 2">DSM 14724</strain>
    </source>
</reference>
<dbReference type="Pfam" id="PF14559">
    <property type="entry name" value="TPR_19"/>
    <property type="match status" value="1"/>
</dbReference>
<dbReference type="InterPro" id="IPR011990">
    <property type="entry name" value="TPR-like_helical_dom_sf"/>
</dbReference>
<organism evidence="1 2">
    <name type="scientific">Hyalangium minutum</name>
    <dbReference type="NCBI Taxonomy" id="394096"/>
    <lineage>
        <taxon>Bacteria</taxon>
        <taxon>Pseudomonadati</taxon>
        <taxon>Myxococcota</taxon>
        <taxon>Myxococcia</taxon>
        <taxon>Myxococcales</taxon>
        <taxon>Cystobacterineae</taxon>
        <taxon>Archangiaceae</taxon>
        <taxon>Hyalangium</taxon>
    </lineage>
</organism>
<dbReference type="EMBL" id="JMCB01000013">
    <property type="protein sequence ID" value="KFE64823.1"/>
    <property type="molecule type" value="Genomic_DNA"/>
</dbReference>
<dbReference type="Pfam" id="PF13181">
    <property type="entry name" value="TPR_8"/>
    <property type="match status" value="1"/>
</dbReference>
<name>A0A085WAW0_9BACT</name>
<protein>
    <submittedName>
        <fullName evidence="1">Uncharacterized protein</fullName>
    </submittedName>
</protein>